<feature type="domain" description="Guanylate cyclase" evidence="2">
    <location>
        <begin position="170"/>
        <end position="297"/>
    </location>
</feature>
<evidence type="ECO:0000313" key="4">
    <source>
        <dbReference type="Proteomes" id="UP000280792"/>
    </source>
</evidence>
<proteinExistence type="predicted"/>
<comment type="caution">
    <text evidence="3">The sequence shown here is derived from an EMBL/GenBank/DDBJ whole genome shotgun (WGS) entry which is preliminary data.</text>
</comment>
<dbReference type="InterPro" id="IPR001054">
    <property type="entry name" value="A/G_cyclase"/>
</dbReference>
<reference evidence="3 4" key="1">
    <citation type="submission" date="2018-08" db="EMBL/GenBank/DDBJ databases">
        <authorList>
            <person name="Khan S.A."/>
        </authorList>
    </citation>
    <scope>NUCLEOTIDE SEQUENCE [LARGE SCALE GENOMIC DNA]</scope>
    <source>
        <strain evidence="3 4">GTF-13</strain>
    </source>
</reference>
<accession>A0A3P3VJW6</accession>
<dbReference type="PANTHER" id="PTHR45655">
    <property type="entry name" value="GUANYLATE CYCLASE SOLUBLE SUBUNIT BETA-2"/>
    <property type="match status" value="1"/>
</dbReference>
<dbReference type="SMART" id="SM00044">
    <property type="entry name" value="CYCc"/>
    <property type="match status" value="1"/>
</dbReference>
<organism evidence="3 4">
    <name type="scientific">Aestuariirhabdus litorea</name>
    <dbReference type="NCBI Taxonomy" id="2528527"/>
    <lineage>
        <taxon>Bacteria</taxon>
        <taxon>Pseudomonadati</taxon>
        <taxon>Pseudomonadota</taxon>
        <taxon>Gammaproteobacteria</taxon>
        <taxon>Oceanospirillales</taxon>
        <taxon>Aestuariirhabdaceae</taxon>
        <taxon>Aestuariirhabdus</taxon>
    </lineage>
</organism>
<evidence type="ECO:0000313" key="3">
    <source>
        <dbReference type="EMBL" id="RRJ83021.1"/>
    </source>
</evidence>
<protein>
    <submittedName>
        <fullName evidence="3">Adenylate/guanylate cyclase domain-containing protein</fullName>
    </submittedName>
</protein>
<dbReference type="PROSITE" id="PS50125">
    <property type="entry name" value="GUANYLATE_CYCLASE_2"/>
    <property type="match status" value="1"/>
</dbReference>
<dbReference type="InterPro" id="IPR029787">
    <property type="entry name" value="Nucleotide_cyclase"/>
</dbReference>
<sequence>MDSRLDMKQVIQSIGCGVALVDPANWELVFENARFFDWFPPSGEDEGRLPQRLAGFDTDKAAQRLQQRGKYSTEAMAHSKGRELPVRIECRHLSMEGQDLYLIEAQDISKEKETQFMLDSYSRLAEKKNKEVEKEKERVERLLLNIMPRQVYEELKDFGTTTPQRFDKASILVLDFVRFTEMTISKDASALVSELNDIFSAFDRIVEMFGCERIRTIGDSYLAVSGIPEESSDHTRNIARVAVRMRRYLEKRNAAHPTQWRCRIGINTGTVIGSLVGIQKYVYDLFGPGVNLACRMESLSEPMRITVNQATYELIKEEFAFIPRGEVEVKGFGIMPLYFLEEELKRSY</sequence>
<reference evidence="3 4" key="2">
    <citation type="submission" date="2018-12" db="EMBL/GenBank/DDBJ databases">
        <title>Simiduia agarivorans gen. nov., sp. nov., a marine, agarolytic bacterium isolated from shallow coastal water from Keelung, Taiwan.</title>
        <authorList>
            <person name="Shieh W.Y."/>
        </authorList>
    </citation>
    <scope>NUCLEOTIDE SEQUENCE [LARGE SCALE GENOMIC DNA]</scope>
    <source>
        <strain evidence="3 4">GTF-13</strain>
    </source>
</reference>
<dbReference type="SUPFAM" id="SSF55073">
    <property type="entry name" value="Nucleotide cyclase"/>
    <property type="match status" value="1"/>
</dbReference>
<dbReference type="GO" id="GO:0009190">
    <property type="term" value="P:cyclic nucleotide biosynthetic process"/>
    <property type="evidence" value="ECO:0007669"/>
    <property type="project" value="InterPro"/>
</dbReference>
<evidence type="ECO:0000259" key="2">
    <source>
        <dbReference type="PROSITE" id="PS50125"/>
    </source>
</evidence>
<dbReference type="GO" id="GO:0035556">
    <property type="term" value="P:intracellular signal transduction"/>
    <property type="evidence" value="ECO:0007669"/>
    <property type="project" value="InterPro"/>
</dbReference>
<dbReference type="Gene3D" id="3.30.70.1230">
    <property type="entry name" value="Nucleotide cyclase"/>
    <property type="match status" value="1"/>
</dbReference>
<dbReference type="AlphaFoldDB" id="A0A3P3VJW6"/>
<keyword evidence="4" id="KW-1185">Reference proteome</keyword>
<dbReference type="CDD" id="cd07302">
    <property type="entry name" value="CHD"/>
    <property type="match status" value="1"/>
</dbReference>
<dbReference type="EMBL" id="QWEZ01000002">
    <property type="protein sequence ID" value="RRJ83021.1"/>
    <property type="molecule type" value="Genomic_DNA"/>
</dbReference>
<evidence type="ECO:0000256" key="1">
    <source>
        <dbReference type="SAM" id="Coils"/>
    </source>
</evidence>
<gene>
    <name evidence="3" type="ORF">D0544_14350</name>
</gene>
<name>A0A3P3VJW6_9GAMM</name>
<dbReference type="PANTHER" id="PTHR45655:SF13">
    <property type="entry name" value="SOLUBLE GUANYLATE CYCLASE GCY-32-RELATED"/>
    <property type="match status" value="1"/>
</dbReference>
<keyword evidence="1" id="KW-0175">Coiled coil</keyword>
<feature type="coiled-coil region" evidence="1">
    <location>
        <begin position="118"/>
        <end position="145"/>
    </location>
</feature>
<dbReference type="Pfam" id="PF00211">
    <property type="entry name" value="Guanylate_cyc"/>
    <property type="match status" value="1"/>
</dbReference>
<dbReference type="Proteomes" id="UP000280792">
    <property type="component" value="Unassembled WGS sequence"/>
</dbReference>
<dbReference type="GO" id="GO:0004016">
    <property type="term" value="F:adenylate cyclase activity"/>
    <property type="evidence" value="ECO:0007669"/>
    <property type="project" value="UniProtKB-ARBA"/>
</dbReference>
<dbReference type="RefSeq" id="WP_125017301.1">
    <property type="nucleotide sequence ID" value="NZ_QWEZ01000002.1"/>
</dbReference>